<gene>
    <name evidence="1" type="ORF">SAMN05216506_11823</name>
</gene>
<proteinExistence type="predicted"/>
<protein>
    <submittedName>
        <fullName evidence="1">Uncharacterized protein</fullName>
    </submittedName>
</protein>
<keyword evidence="2" id="KW-1185">Reference proteome</keyword>
<evidence type="ECO:0000313" key="2">
    <source>
        <dbReference type="Proteomes" id="UP000199690"/>
    </source>
</evidence>
<sequence length="36" mass="3829">MQVKGLALFSWSENPNTHPRLGLSVLNFASAAAMLG</sequence>
<accession>A0ABY1E6N8</accession>
<evidence type="ECO:0000313" key="1">
    <source>
        <dbReference type="EMBL" id="SFF04577.1"/>
    </source>
</evidence>
<dbReference type="EMBL" id="FOME01000018">
    <property type="protein sequence ID" value="SFF04577.1"/>
    <property type="molecule type" value="Genomic_DNA"/>
</dbReference>
<comment type="caution">
    <text evidence="1">The sequence shown here is derived from an EMBL/GenBank/DDBJ whole genome shotgun (WGS) entry which is preliminary data.</text>
</comment>
<reference evidence="1 2" key="1">
    <citation type="submission" date="2016-10" db="EMBL/GenBank/DDBJ databases">
        <authorList>
            <person name="Varghese N."/>
            <person name="Submissions S."/>
        </authorList>
    </citation>
    <scope>NUCLEOTIDE SEQUENCE [LARGE SCALE GENOMIC DNA]</scope>
    <source>
        <strain evidence="1 2">CGMCC 4.3529</strain>
    </source>
</reference>
<dbReference type="Proteomes" id="UP000199690">
    <property type="component" value="Unassembled WGS sequence"/>
</dbReference>
<organism evidence="1 2">
    <name type="scientific">Saccharopolyspora kobensis</name>
    <dbReference type="NCBI Taxonomy" id="146035"/>
    <lineage>
        <taxon>Bacteria</taxon>
        <taxon>Bacillati</taxon>
        <taxon>Actinomycetota</taxon>
        <taxon>Actinomycetes</taxon>
        <taxon>Pseudonocardiales</taxon>
        <taxon>Pseudonocardiaceae</taxon>
        <taxon>Saccharopolyspora</taxon>
    </lineage>
</organism>
<name>A0ABY1E6N8_9PSEU</name>